<evidence type="ECO:0000313" key="3">
    <source>
        <dbReference type="EMBL" id="CAB5073757.1"/>
    </source>
</evidence>
<accession>A0A6J6PC49</accession>
<dbReference type="EMBL" id="CAFBRD010000006">
    <property type="protein sequence ID" value="CAB5073757.1"/>
    <property type="molecule type" value="Genomic_DNA"/>
</dbReference>
<sequence>MSGINSHLNPYNTRSSVPNHLHRTHSSLLLSPQTKSAAPEGAAPFNSGSWIDQPVKAGATGSAAGAVVDVVADVVGVTVPRVTCIC</sequence>
<organism evidence="1">
    <name type="scientific">freshwater metagenome</name>
    <dbReference type="NCBI Taxonomy" id="449393"/>
    <lineage>
        <taxon>unclassified sequences</taxon>
        <taxon>metagenomes</taxon>
        <taxon>ecological metagenomes</taxon>
    </lineage>
</organism>
<dbReference type="AlphaFoldDB" id="A0A6J6PC49"/>
<name>A0A6J6PC49_9ZZZZ</name>
<protein>
    <submittedName>
        <fullName evidence="1">Unannotated protein</fullName>
    </submittedName>
</protein>
<evidence type="ECO:0000313" key="1">
    <source>
        <dbReference type="EMBL" id="CAB4694185.1"/>
    </source>
</evidence>
<evidence type="ECO:0000313" key="2">
    <source>
        <dbReference type="EMBL" id="CAB4814572.1"/>
    </source>
</evidence>
<reference evidence="1" key="1">
    <citation type="submission" date="2020-05" db="EMBL/GenBank/DDBJ databases">
        <authorList>
            <person name="Chiriac C."/>
            <person name="Salcher M."/>
            <person name="Ghai R."/>
            <person name="Kavagutti S V."/>
        </authorList>
    </citation>
    <scope>NUCLEOTIDE SEQUENCE</scope>
</reference>
<gene>
    <name evidence="1" type="ORF">UFOPK2624_00157</name>
    <name evidence="2" type="ORF">UFOPK3010_01357</name>
    <name evidence="3" type="ORF">UFOPK4371_00211</name>
</gene>
<dbReference type="EMBL" id="CAEZXY010000003">
    <property type="protein sequence ID" value="CAB4694185.1"/>
    <property type="molecule type" value="Genomic_DNA"/>
</dbReference>
<dbReference type="EMBL" id="CAFAAM010000214">
    <property type="protein sequence ID" value="CAB4814572.1"/>
    <property type="molecule type" value="Genomic_DNA"/>
</dbReference>
<proteinExistence type="predicted"/>